<dbReference type="AlphaFoldDB" id="A0AAV3YB51"/>
<feature type="compositionally biased region" description="Low complexity" evidence="1">
    <location>
        <begin position="49"/>
        <end position="59"/>
    </location>
</feature>
<reference evidence="3 4" key="1">
    <citation type="journal article" date="2021" name="Elife">
        <title>Chloroplast acquisition without the gene transfer in kleptoplastic sea slugs, Plakobranchus ocellatus.</title>
        <authorList>
            <person name="Maeda T."/>
            <person name="Takahashi S."/>
            <person name="Yoshida T."/>
            <person name="Shimamura S."/>
            <person name="Takaki Y."/>
            <person name="Nagai Y."/>
            <person name="Toyoda A."/>
            <person name="Suzuki Y."/>
            <person name="Arimoto A."/>
            <person name="Ishii H."/>
            <person name="Satoh N."/>
            <person name="Nishiyama T."/>
            <person name="Hasebe M."/>
            <person name="Maruyama T."/>
            <person name="Minagawa J."/>
            <person name="Obokata J."/>
            <person name="Shigenobu S."/>
        </authorList>
    </citation>
    <scope>NUCLEOTIDE SEQUENCE [LARGE SCALE GENOMIC DNA]</scope>
</reference>
<organism evidence="3 4">
    <name type="scientific">Plakobranchus ocellatus</name>
    <dbReference type="NCBI Taxonomy" id="259542"/>
    <lineage>
        <taxon>Eukaryota</taxon>
        <taxon>Metazoa</taxon>
        <taxon>Spiralia</taxon>
        <taxon>Lophotrochozoa</taxon>
        <taxon>Mollusca</taxon>
        <taxon>Gastropoda</taxon>
        <taxon>Heterobranchia</taxon>
        <taxon>Euthyneura</taxon>
        <taxon>Panpulmonata</taxon>
        <taxon>Sacoglossa</taxon>
        <taxon>Placobranchoidea</taxon>
        <taxon>Plakobranchidae</taxon>
        <taxon>Plakobranchus</taxon>
    </lineage>
</organism>
<dbReference type="EMBL" id="BLXT01000722">
    <property type="protein sequence ID" value="GFN79719.1"/>
    <property type="molecule type" value="Genomic_DNA"/>
</dbReference>
<accession>A0AAV3YB51</accession>
<evidence type="ECO:0000313" key="3">
    <source>
        <dbReference type="EMBL" id="GFN79719.1"/>
    </source>
</evidence>
<feature type="compositionally biased region" description="Gly residues" evidence="1">
    <location>
        <begin position="80"/>
        <end position="95"/>
    </location>
</feature>
<sequence length="212" mass="20757">MRRQMRLCLICAYLCVCLLKMTESATTVAVAASAATTASGGGGGGGPNPGAASTAKGAGPVSTVPAAAGGGAGGGPVGGAGGGGPGVGPGAGAGSGTYPTMGTTTATSDGGKHGLRLSALVGGPSVTLSRVGRGPDNWLCCLRSQRRSQALKAIYEETVPVSRAGLCDILPKALQQKVNELFIWHANLPGQALTQLPAIIVCSRVATSVMSR</sequence>
<feature type="region of interest" description="Disordered" evidence="1">
    <location>
        <begin position="80"/>
        <end position="110"/>
    </location>
</feature>
<dbReference type="Proteomes" id="UP000735302">
    <property type="component" value="Unassembled WGS sequence"/>
</dbReference>
<feature type="compositionally biased region" description="Low complexity" evidence="1">
    <location>
        <begin position="96"/>
        <end position="107"/>
    </location>
</feature>
<comment type="caution">
    <text evidence="3">The sequence shown here is derived from an EMBL/GenBank/DDBJ whole genome shotgun (WGS) entry which is preliminary data.</text>
</comment>
<evidence type="ECO:0000313" key="4">
    <source>
        <dbReference type="Proteomes" id="UP000735302"/>
    </source>
</evidence>
<feature type="signal peptide" evidence="2">
    <location>
        <begin position="1"/>
        <end position="24"/>
    </location>
</feature>
<evidence type="ECO:0000256" key="1">
    <source>
        <dbReference type="SAM" id="MobiDB-lite"/>
    </source>
</evidence>
<keyword evidence="2" id="KW-0732">Signal</keyword>
<evidence type="ECO:0000256" key="2">
    <source>
        <dbReference type="SAM" id="SignalP"/>
    </source>
</evidence>
<feature type="compositionally biased region" description="Gly residues" evidence="1">
    <location>
        <begin position="39"/>
        <end position="48"/>
    </location>
</feature>
<feature type="chain" id="PRO_5043932344" evidence="2">
    <location>
        <begin position="25"/>
        <end position="212"/>
    </location>
</feature>
<protein>
    <submittedName>
        <fullName evidence="3">Uncharacterized protein</fullName>
    </submittedName>
</protein>
<feature type="region of interest" description="Disordered" evidence="1">
    <location>
        <begin position="37"/>
        <end position="59"/>
    </location>
</feature>
<name>A0AAV3YB51_9GAST</name>
<gene>
    <name evidence="3" type="ORF">PoB_000622500</name>
</gene>
<proteinExistence type="predicted"/>
<keyword evidence="4" id="KW-1185">Reference proteome</keyword>